<gene>
    <name evidence="1" type="ORF">DXN05_14990</name>
</gene>
<dbReference type="Proteomes" id="UP000261284">
    <property type="component" value="Unassembled WGS sequence"/>
</dbReference>
<proteinExistence type="predicted"/>
<sequence>MAFPAAVGYIVVMLLPAARGCVLTTAQHSASITDCSPLTTHLVAGGDTGNGVGIAISYPLFHVPETAIFAPMKWLLYLFSLYVLVLSGIPCSADDDCCMEEMGVHAASGKAPVSAGHKPCAPCSPFFACGACHGVTIPDNTVSWLTVPVAFAVEQRSCYIAPALADFSPAIWQPPKAA</sequence>
<reference evidence="1 2" key="1">
    <citation type="submission" date="2018-08" db="EMBL/GenBank/DDBJ databases">
        <title>Chitinophagaceae sp. K23C18032701, a novel bacterium isolated from forest soil.</title>
        <authorList>
            <person name="Wang C."/>
        </authorList>
    </citation>
    <scope>NUCLEOTIDE SEQUENCE [LARGE SCALE GENOMIC DNA]</scope>
    <source>
        <strain evidence="1 2">K23C18032701</strain>
    </source>
</reference>
<dbReference type="AlphaFoldDB" id="A0A3E1NHJ9"/>
<comment type="caution">
    <text evidence="1">The sequence shown here is derived from an EMBL/GenBank/DDBJ whole genome shotgun (WGS) entry which is preliminary data.</text>
</comment>
<keyword evidence="2" id="KW-1185">Reference proteome</keyword>
<evidence type="ECO:0000313" key="1">
    <source>
        <dbReference type="EMBL" id="RFM27331.1"/>
    </source>
</evidence>
<accession>A0A3E1NHJ9</accession>
<dbReference type="EMBL" id="QTJU01000005">
    <property type="protein sequence ID" value="RFM27331.1"/>
    <property type="molecule type" value="Genomic_DNA"/>
</dbReference>
<protein>
    <submittedName>
        <fullName evidence="1">Uncharacterized protein</fullName>
    </submittedName>
</protein>
<organism evidence="1 2">
    <name type="scientific">Deminuibacter soli</name>
    <dbReference type="NCBI Taxonomy" id="2291815"/>
    <lineage>
        <taxon>Bacteria</taxon>
        <taxon>Pseudomonadati</taxon>
        <taxon>Bacteroidota</taxon>
        <taxon>Chitinophagia</taxon>
        <taxon>Chitinophagales</taxon>
        <taxon>Chitinophagaceae</taxon>
        <taxon>Deminuibacter</taxon>
    </lineage>
</organism>
<evidence type="ECO:0000313" key="2">
    <source>
        <dbReference type="Proteomes" id="UP000261284"/>
    </source>
</evidence>
<name>A0A3E1NHJ9_9BACT</name>